<dbReference type="EMBL" id="OU899034">
    <property type="protein sequence ID" value="CAH1716223.1"/>
    <property type="molecule type" value="Genomic_DNA"/>
</dbReference>
<evidence type="ECO:0000313" key="3">
    <source>
        <dbReference type="Proteomes" id="UP001154329"/>
    </source>
</evidence>
<reference evidence="2" key="1">
    <citation type="submission" date="2022-02" db="EMBL/GenBank/DDBJ databases">
        <authorList>
            <person name="King R."/>
        </authorList>
    </citation>
    <scope>NUCLEOTIDE SEQUENCE</scope>
</reference>
<evidence type="ECO:0000256" key="1">
    <source>
        <dbReference type="SAM" id="SignalP"/>
    </source>
</evidence>
<name>A0A9P0NEK4_APHGO</name>
<keyword evidence="1" id="KW-0732">Signal</keyword>
<dbReference type="Proteomes" id="UP001154329">
    <property type="component" value="Chromosome 1"/>
</dbReference>
<evidence type="ECO:0000313" key="2">
    <source>
        <dbReference type="EMBL" id="CAH1716223.1"/>
    </source>
</evidence>
<gene>
    <name evidence="2" type="ORF">APHIGO_LOCUS3479</name>
</gene>
<feature type="signal peptide" evidence="1">
    <location>
        <begin position="1"/>
        <end position="20"/>
    </location>
</feature>
<proteinExistence type="predicted"/>
<accession>A0A9P0NEK4</accession>
<protein>
    <submittedName>
        <fullName evidence="2">Uncharacterized protein</fullName>
    </submittedName>
</protein>
<feature type="chain" id="PRO_5040214668" evidence="1">
    <location>
        <begin position="21"/>
        <end position="318"/>
    </location>
</feature>
<sequence length="318" mass="36727">MIHPCLQTTILLACICSAFGKTLMMAYEKKLELLTSVIKYDYLWRPILLEGVYYPLDRTHYQHIIENELLDNALDLTPDTQKPAVDEGETSVPVERMMRDGIIPYMFIRNILFKGRFVIGSILDMGLTVFKLSCQCLMYKHLAHLIFLIFKEVQRKVDQKKAASWSVKSKSFVENFIMIMGSLQFTDKFILNTLKLLNTYKNNSNVDTRDEYLKGLENSRSAMMNYVNDNCIQRPTIGETSTEEQLAKIIGQELPEELVKALAAEDITDDKYKTFLKRSQQRILDVFGTKPRLSGMSVTTWNEIFRSTKKQSENVVQL</sequence>
<organism evidence="2 3">
    <name type="scientific">Aphis gossypii</name>
    <name type="common">Cotton aphid</name>
    <dbReference type="NCBI Taxonomy" id="80765"/>
    <lineage>
        <taxon>Eukaryota</taxon>
        <taxon>Metazoa</taxon>
        <taxon>Ecdysozoa</taxon>
        <taxon>Arthropoda</taxon>
        <taxon>Hexapoda</taxon>
        <taxon>Insecta</taxon>
        <taxon>Pterygota</taxon>
        <taxon>Neoptera</taxon>
        <taxon>Paraneoptera</taxon>
        <taxon>Hemiptera</taxon>
        <taxon>Sternorrhyncha</taxon>
        <taxon>Aphidomorpha</taxon>
        <taxon>Aphidoidea</taxon>
        <taxon>Aphididae</taxon>
        <taxon>Aphidini</taxon>
        <taxon>Aphis</taxon>
        <taxon>Aphis</taxon>
    </lineage>
</organism>
<reference evidence="2" key="2">
    <citation type="submission" date="2022-10" db="EMBL/GenBank/DDBJ databases">
        <authorList>
            <consortium name="ENA_rothamsted_submissions"/>
            <consortium name="culmorum"/>
            <person name="King R."/>
        </authorList>
    </citation>
    <scope>NUCLEOTIDE SEQUENCE</scope>
</reference>
<dbReference type="AlphaFoldDB" id="A0A9P0NEK4"/>
<keyword evidence="3" id="KW-1185">Reference proteome</keyword>